<evidence type="ECO:0000313" key="3">
    <source>
        <dbReference type="Proteomes" id="UP000092611"/>
    </source>
</evidence>
<dbReference type="InterPro" id="IPR014976">
    <property type="entry name" value="AbpA_HamA_C"/>
</dbReference>
<dbReference type="Proteomes" id="UP000092611">
    <property type="component" value="Unassembled WGS sequence"/>
</dbReference>
<accession>A0A1B8PEA9</accession>
<evidence type="ECO:0000313" key="2">
    <source>
        <dbReference type="EMBL" id="OBX46305.1"/>
    </source>
</evidence>
<feature type="domain" description="Anti-bacteriophage protein A/HamA C-terminal" evidence="1">
    <location>
        <begin position="10"/>
        <end position="281"/>
    </location>
</feature>
<organism evidence="2 3">
    <name type="scientific">Haemophilus haemolyticus</name>
    <dbReference type="NCBI Taxonomy" id="726"/>
    <lineage>
        <taxon>Bacteria</taxon>
        <taxon>Pseudomonadati</taxon>
        <taxon>Pseudomonadota</taxon>
        <taxon>Gammaproteobacteria</taxon>
        <taxon>Pasteurellales</taxon>
        <taxon>Pasteurellaceae</taxon>
        <taxon>Haemophilus</taxon>
    </lineage>
</organism>
<dbReference type="RefSeq" id="WP_065246625.1">
    <property type="nucleotide sequence ID" value="NZ_LZDL01000027.1"/>
</dbReference>
<dbReference type="EMBL" id="LZDL01000027">
    <property type="protein sequence ID" value="OBX46305.1"/>
    <property type="molecule type" value="Genomic_DNA"/>
</dbReference>
<gene>
    <name evidence="2" type="ORF">A9Z62_03475</name>
</gene>
<sequence>MIFPEPPDSFLEVRVHDLSCTPSICALCAGYEGGEWRAAHLADHAMEWLPEFCLSFDEITSLSSSNALKLIRKAARLVYQTDKYKNRGEFGELFLHIILRQVYGSIPAIQKIYFKDSANSTVKGFDSVHVIERDGKFELWIGEVKFYSNAARAIIEVIKEIVEHTAIDYIKNEKIFISNMLSQNHPFYSKLKRLLDQNTSIDDLFDCACIPILITYNSKVVKNHNKKDDEYSEKIEKEVLKIRNSLEKRLSTVKLPPIQIHLFLLPLKDKDTLIEQMDKKLKGLQ</sequence>
<comment type="caution">
    <text evidence="2">The sequence shown here is derived from an EMBL/GenBank/DDBJ whole genome shotgun (WGS) entry which is preliminary data.</text>
</comment>
<dbReference type="AlphaFoldDB" id="A0A1B8PEA9"/>
<evidence type="ECO:0000259" key="1">
    <source>
        <dbReference type="Pfam" id="PF08878"/>
    </source>
</evidence>
<reference evidence="2 3" key="1">
    <citation type="submission" date="2016-06" db="EMBL/GenBank/DDBJ databases">
        <title>Draft genome of Haemophilus haemolyticus CCUG 24149.</title>
        <authorList>
            <person name="Engstrom-Jakobsson H."/>
            <person name="Salva-Serra F."/>
            <person name="Thorell K."/>
            <person name="Gonzales-Siles L."/>
            <person name="Karlsson R."/>
            <person name="Boulund F."/>
            <person name="Engstrand L."/>
            <person name="Kristiansson E."/>
            <person name="Moore E."/>
        </authorList>
    </citation>
    <scope>NUCLEOTIDE SEQUENCE [LARGE SCALE GENOMIC DNA]</scope>
    <source>
        <strain evidence="2 3">CCUG 24149</strain>
    </source>
</reference>
<name>A0A1B8PEA9_HAEHA</name>
<proteinExistence type="predicted"/>
<dbReference type="Pfam" id="PF08878">
    <property type="entry name" value="HamA"/>
    <property type="match status" value="1"/>
</dbReference>
<protein>
    <recommendedName>
        <fullName evidence="1">Anti-bacteriophage protein A/HamA C-terminal domain-containing protein</fullName>
    </recommendedName>
</protein>
<dbReference type="OrthoDB" id="785623at2"/>